<sequence length="296" mass="32209">MDDSGYLMGGAAFLLMIPLVIIAMMMLGLDEHMASCTAEAAASSSVKRAAEDLKDNIPIITREVLNESAYRVINGDECPDIRENIQKRLDRICSGYLNLNASCTVNSVESSPDDPFQVEVNATIKINEGNTGHLENVSERVSVEGLPDPLPFRVLGKLQHNSTTVDYGDKLSNHLNSCGVRGDLYINATGPFIIKRCPYEPYDCHGHDGVLINCLLNGYYHESHDGSCYLCRLQGRASCPHPGLETFIIPGVCASSGPVSADHVLFTEPYEGDPVNCSGFILYLDGGHKLKYGLIP</sequence>
<dbReference type="EMBL" id="CP104550">
    <property type="protein sequence ID" value="UXH31688.1"/>
    <property type="molecule type" value="Genomic_DNA"/>
</dbReference>
<dbReference type="GeneID" id="75107424"/>
<proteinExistence type="predicted"/>
<gene>
    <name evidence="2" type="ORF">N5910_09190</name>
</gene>
<evidence type="ECO:0000256" key="1">
    <source>
        <dbReference type="SAM" id="Phobius"/>
    </source>
</evidence>
<keyword evidence="1" id="KW-0472">Membrane</keyword>
<name>A0A9E7UMV3_METWO</name>
<keyword evidence="1" id="KW-1133">Transmembrane helix</keyword>
<reference evidence="2" key="1">
    <citation type="submission" date="2022-09" db="EMBL/GenBank/DDBJ databases">
        <title>Characterization of three MwoI isoschizomers from sequenced genome and metagenomes.</title>
        <authorList>
            <person name="Fomenkov A."/>
            <person name="Xu S.Y."/>
            <person name="Roberts R.J."/>
        </authorList>
    </citation>
    <scope>NUCLEOTIDE SEQUENCE</scope>
    <source>
        <strain evidence="2">DSM 2970</strain>
    </source>
</reference>
<organism evidence="2">
    <name type="scientific">Methanothermobacter wolfeii</name>
    <name type="common">Methanobacterium wolfei</name>
    <dbReference type="NCBI Taxonomy" id="145261"/>
    <lineage>
        <taxon>Archaea</taxon>
        <taxon>Methanobacteriati</taxon>
        <taxon>Methanobacteriota</taxon>
        <taxon>Methanomada group</taxon>
        <taxon>Methanobacteria</taxon>
        <taxon>Methanobacteriales</taxon>
        <taxon>Methanobacteriaceae</taxon>
        <taxon>Methanothermobacter</taxon>
    </lineage>
</organism>
<dbReference type="Proteomes" id="UP001065373">
    <property type="component" value="Chromosome"/>
</dbReference>
<feature type="transmembrane region" description="Helical" evidence="1">
    <location>
        <begin position="6"/>
        <end position="27"/>
    </location>
</feature>
<dbReference type="AlphaFoldDB" id="A0A9E7UMV3"/>
<keyword evidence="1" id="KW-0812">Transmembrane</keyword>
<protein>
    <submittedName>
        <fullName evidence="2">Uncharacterized protein</fullName>
    </submittedName>
</protein>
<evidence type="ECO:0000313" key="2">
    <source>
        <dbReference type="EMBL" id="UXH31688.1"/>
    </source>
</evidence>
<dbReference type="RefSeq" id="WP_261599593.1">
    <property type="nucleotide sequence ID" value="NZ_CP104550.1"/>
</dbReference>
<accession>A0A9E7UMV3</accession>